<proteinExistence type="predicted"/>
<protein>
    <submittedName>
        <fullName evidence="1">Unplaced genomic scaffold SPHSTscaffold_108, whole genome shotgun sequence</fullName>
    </submittedName>
</protein>
<organism evidence="1 2">
    <name type="scientific">Sphaerobolus stellatus (strain SS14)</name>
    <dbReference type="NCBI Taxonomy" id="990650"/>
    <lineage>
        <taxon>Eukaryota</taxon>
        <taxon>Fungi</taxon>
        <taxon>Dikarya</taxon>
        <taxon>Basidiomycota</taxon>
        <taxon>Agaricomycotina</taxon>
        <taxon>Agaricomycetes</taxon>
        <taxon>Phallomycetidae</taxon>
        <taxon>Geastrales</taxon>
        <taxon>Sphaerobolaceae</taxon>
        <taxon>Sphaerobolus</taxon>
    </lineage>
</organism>
<reference evidence="1 2" key="1">
    <citation type="submission" date="2014-06" db="EMBL/GenBank/DDBJ databases">
        <title>Evolutionary Origins and Diversification of the Mycorrhizal Mutualists.</title>
        <authorList>
            <consortium name="DOE Joint Genome Institute"/>
            <consortium name="Mycorrhizal Genomics Consortium"/>
            <person name="Kohler A."/>
            <person name="Kuo A."/>
            <person name="Nagy L.G."/>
            <person name="Floudas D."/>
            <person name="Copeland A."/>
            <person name="Barry K.W."/>
            <person name="Cichocki N."/>
            <person name="Veneault-Fourrey C."/>
            <person name="LaButti K."/>
            <person name="Lindquist E.A."/>
            <person name="Lipzen A."/>
            <person name="Lundell T."/>
            <person name="Morin E."/>
            <person name="Murat C."/>
            <person name="Riley R."/>
            <person name="Ohm R."/>
            <person name="Sun H."/>
            <person name="Tunlid A."/>
            <person name="Henrissat B."/>
            <person name="Grigoriev I.V."/>
            <person name="Hibbett D.S."/>
            <person name="Martin F."/>
        </authorList>
    </citation>
    <scope>NUCLEOTIDE SEQUENCE [LARGE SCALE GENOMIC DNA]</scope>
    <source>
        <strain evidence="1 2">SS14</strain>
    </source>
</reference>
<dbReference type="EMBL" id="KN837183">
    <property type="protein sequence ID" value="KIJ35924.1"/>
    <property type="molecule type" value="Genomic_DNA"/>
</dbReference>
<dbReference type="HOGENOM" id="CLU_1332677_0_0_1"/>
<evidence type="ECO:0000313" key="1">
    <source>
        <dbReference type="EMBL" id="KIJ35924.1"/>
    </source>
</evidence>
<dbReference type="AlphaFoldDB" id="A0A0C9UM85"/>
<evidence type="ECO:0000313" key="2">
    <source>
        <dbReference type="Proteomes" id="UP000054279"/>
    </source>
</evidence>
<keyword evidence="2" id="KW-1185">Reference proteome</keyword>
<name>A0A0C9UM85_SPHS4</name>
<sequence>MDYDTVMVELASGMGTHAIDLNLGYTFSFLANAHPKPCPKALDNMVTGKTKTAKGKSVKAKLASIQSEAPAKAADTRPKQHEIIQQLETLHYCAKCRKACCIVPGSKTHYRYSIRDFEIWSKLIEDGTPDVTLKEPLSALQLNSKAELQHIKAQNKKVADVINQKYTILQTVKTTIGLLTPVLNTAHVLEEATRSAAERQPVLGKQ</sequence>
<dbReference type="Proteomes" id="UP000054279">
    <property type="component" value="Unassembled WGS sequence"/>
</dbReference>
<accession>A0A0C9UM85</accession>
<gene>
    <name evidence="1" type="ORF">M422DRAFT_51263</name>
</gene>